<organism evidence="4 5">
    <name type="scientific">Diatraea saccharalis</name>
    <name type="common">sugarcane borer</name>
    <dbReference type="NCBI Taxonomy" id="40085"/>
    <lineage>
        <taxon>Eukaryota</taxon>
        <taxon>Metazoa</taxon>
        <taxon>Ecdysozoa</taxon>
        <taxon>Arthropoda</taxon>
        <taxon>Hexapoda</taxon>
        <taxon>Insecta</taxon>
        <taxon>Pterygota</taxon>
        <taxon>Neoptera</taxon>
        <taxon>Endopterygota</taxon>
        <taxon>Lepidoptera</taxon>
        <taxon>Glossata</taxon>
        <taxon>Ditrysia</taxon>
        <taxon>Pyraloidea</taxon>
        <taxon>Crambidae</taxon>
        <taxon>Crambinae</taxon>
        <taxon>Diatraea</taxon>
    </lineage>
</organism>
<proteinExistence type="predicted"/>
<dbReference type="EMBL" id="OU893340">
    <property type="protein sequence ID" value="CAG9796455.1"/>
    <property type="molecule type" value="Genomic_DNA"/>
</dbReference>
<dbReference type="AlphaFoldDB" id="A0A9N9WM69"/>
<feature type="domain" description="MADF" evidence="2">
    <location>
        <begin position="14"/>
        <end position="112"/>
    </location>
</feature>
<dbReference type="Proteomes" id="UP001153714">
    <property type="component" value="Chromosome 9"/>
</dbReference>
<dbReference type="PROSITE" id="PS51029">
    <property type="entry name" value="MADF"/>
    <property type="match status" value="1"/>
</dbReference>
<dbReference type="PANTHER" id="PTHR21505">
    <property type="entry name" value="MADF DOMAIN-CONTAINING PROTEIN-RELATED"/>
    <property type="match status" value="1"/>
</dbReference>
<feature type="compositionally biased region" description="Polar residues" evidence="1">
    <location>
        <begin position="119"/>
        <end position="152"/>
    </location>
</feature>
<evidence type="ECO:0000313" key="5">
    <source>
        <dbReference type="Proteomes" id="UP001153714"/>
    </source>
</evidence>
<dbReference type="Proteomes" id="UP001153714">
    <property type="component" value="Chromosome 3"/>
</dbReference>
<dbReference type="SMART" id="SM00595">
    <property type="entry name" value="MADF"/>
    <property type="match status" value="1"/>
</dbReference>
<name>A0A9N9WM69_9NEOP</name>
<reference evidence="4" key="1">
    <citation type="submission" date="2021-12" db="EMBL/GenBank/DDBJ databases">
        <authorList>
            <person name="King R."/>
        </authorList>
    </citation>
    <scope>NUCLEOTIDE SEQUENCE</scope>
</reference>
<feature type="region of interest" description="Disordered" evidence="1">
    <location>
        <begin position="117"/>
        <end position="197"/>
    </location>
</feature>
<dbReference type="InterPro" id="IPR006578">
    <property type="entry name" value="MADF-dom"/>
</dbReference>
<gene>
    <name evidence="4" type="ORF">DIATSA_LOCUS13648</name>
    <name evidence="3" type="ORF">DIATSA_LOCUS8691</name>
</gene>
<reference evidence="4" key="2">
    <citation type="submission" date="2022-10" db="EMBL/GenBank/DDBJ databases">
        <authorList>
            <consortium name="ENA_rothamsted_submissions"/>
            <consortium name="culmorum"/>
            <person name="King R."/>
        </authorList>
    </citation>
    <scope>NUCLEOTIDE SEQUENCE</scope>
</reference>
<sequence>MSDIRSYSKEFLTQFIELYKSLPALWKIKSKEYSDRNKKNEAYHILIEKLKEVEPNATRDTVTKKINSLRSSRRKEQKKIKDSLRSGASTDDIYRTSLWYFELLEFVDDQETVRKPVSNFDSEQRPSSQLSTTNSNDPQSSSNEVGRSSTTRAFPPRHSGKRGASEVDDTISAIGKRLNESKEDSHDTFGRNVAHKL</sequence>
<keyword evidence="5" id="KW-1185">Reference proteome</keyword>
<evidence type="ECO:0000256" key="1">
    <source>
        <dbReference type="SAM" id="MobiDB-lite"/>
    </source>
</evidence>
<feature type="region of interest" description="Disordered" evidence="1">
    <location>
        <begin position="63"/>
        <end position="86"/>
    </location>
</feature>
<dbReference type="OrthoDB" id="6617753at2759"/>
<dbReference type="PANTHER" id="PTHR21505:SF8">
    <property type="entry name" value="DPT-YFP REPRESSOR BY OVEREXPRESSION, ISOFORM D-RELATED"/>
    <property type="match status" value="1"/>
</dbReference>
<dbReference type="EMBL" id="OU893334">
    <property type="protein sequence ID" value="CAG9791058.1"/>
    <property type="molecule type" value="Genomic_DNA"/>
</dbReference>
<evidence type="ECO:0000259" key="2">
    <source>
        <dbReference type="PROSITE" id="PS51029"/>
    </source>
</evidence>
<protein>
    <recommendedName>
        <fullName evidence="2">MADF domain-containing protein</fullName>
    </recommendedName>
</protein>
<accession>A0A9N9WM69</accession>
<feature type="compositionally biased region" description="Basic and acidic residues" evidence="1">
    <location>
        <begin position="177"/>
        <end position="189"/>
    </location>
</feature>
<evidence type="ECO:0000313" key="4">
    <source>
        <dbReference type="EMBL" id="CAG9796455.1"/>
    </source>
</evidence>
<evidence type="ECO:0000313" key="3">
    <source>
        <dbReference type="EMBL" id="CAG9791058.1"/>
    </source>
</evidence>
<dbReference type="Pfam" id="PF10545">
    <property type="entry name" value="MADF_DNA_bdg"/>
    <property type="match status" value="1"/>
</dbReference>